<comment type="caution">
    <text evidence="4">The sequence shown here is derived from an EMBL/GenBank/DDBJ whole genome shotgun (WGS) entry which is preliminary data.</text>
</comment>
<evidence type="ECO:0000313" key="5">
    <source>
        <dbReference type="Proteomes" id="UP001178507"/>
    </source>
</evidence>
<keyword evidence="1" id="KW-0677">Repeat</keyword>
<keyword evidence="5" id="KW-1185">Reference proteome</keyword>
<gene>
    <name evidence="4" type="ORF">EVOR1521_LOCUS2400</name>
</gene>
<dbReference type="PANTHER" id="PTHR24198:SF165">
    <property type="entry name" value="ANKYRIN REPEAT-CONTAINING PROTEIN-RELATED"/>
    <property type="match status" value="1"/>
</dbReference>
<dbReference type="SMART" id="SM00248">
    <property type="entry name" value="ANK"/>
    <property type="match status" value="5"/>
</dbReference>
<keyword evidence="2 3" id="KW-0040">ANK repeat</keyword>
<proteinExistence type="predicted"/>
<organism evidence="4 5">
    <name type="scientific">Effrenium voratum</name>
    <dbReference type="NCBI Taxonomy" id="2562239"/>
    <lineage>
        <taxon>Eukaryota</taxon>
        <taxon>Sar</taxon>
        <taxon>Alveolata</taxon>
        <taxon>Dinophyceae</taxon>
        <taxon>Suessiales</taxon>
        <taxon>Symbiodiniaceae</taxon>
        <taxon>Effrenium</taxon>
    </lineage>
</organism>
<evidence type="ECO:0000256" key="3">
    <source>
        <dbReference type="PROSITE-ProRule" id="PRU00023"/>
    </source>
</evidence>
<feature type="repeat" description="ANK" evidence="3">
    <location>
        <begin position="517"/>
        <end position="549"/>
    </location>
</feature>
<dbReference type="Proteomes" id="UP001178507">
    <property type="component" value="Unassembled WGS sequence"/>
</dbReference>
<dbReference type="PANTHER" id="PTHR24198">
    <property type="entry name" value="ANKYRIN REPEAT AND PROTEIN KINASE DOMAIN-CONTAINING PROTEIN"/>
    <property type="match status" value="1"/>
</dbReference>
<dbReference type="PROSITE" id="PS50297">
    <property type="entry name" value="ANK_REP_REGION"/>
    <property type="match status" value="1"/>
</dbReference>
<sequence length="575" mass="62726">MGNGHGLCAEPAEPCTQMVHQCLFPMYVVKISDFLEMAGTPEPYQVLQERGLLHKWSPGMFVIFVSHQWLGVSHPDPEGQQLSVLRKALRSLLDNTLTVEADISAVDLGKKLPRNASERMANGYLFLDWFAIPQVTARIAGVNDADAKSDAALAVQSIPAYVEASDLFIALVPPLTHVDTGVRCSYVTWLSRGWCRAELWCRLLSIRKDPSVIVLFSAREAEFMFPIAWQERRIVDGLFTVESDRAIVTELGRVALSSKLQHLRSAGPLSHFRLHQAIKPKLLGQVRKNWGMVEFLQEFNFADSEDAIKDQGGMTGLLCAVLGGEPDMIRTLVELKADVHSRAWGLSEFGYYDSQTLLMVACKSSQETLVLTTLIDMRADASAAARSGITAIYLARHPGQIQALLAAKADPHDSNAITGVAGRSGAEAVQALLDARCDPDESKTGFGPLHALPMYGRSNSQLLEVAQVLIDARADVNMRAYPSSTVFMLYSAYAKLHARIVGLEGLSGFQLKLAILDGCTPLAVAAVMGEEPLTKLLLDAQADPNIPNDRGDAPKDLALALGRTNLLPILDTFQV</sequence>
<dbReference type="PROSITE" id="PS50088">
    <property type="entry name" value="ANK_REPEAT"/>
    <property type="match status" value="1"/>
</dbReference>
<accession>A0AA36MHH9</accession>
<dbReference type="Pfam" id="PF00023">
    <property type="entry name" value="Ank"/>
    <property type="match status" value="1"/>
</dbReference>
<reference evidence="4" key="1">
    <citation type="submission" date="2023-08" db="EMBL/GenBank/DDBJ databases">
        <authorList>
            <person name="Chen Y."/>
            <person name="Shah S."/>
            <person name="Dougan E. K."/>
            <person name="Thang M."/>
            <person name="Chan C."/>
        </authorList>
    </citation>
    <scope>NUCLEOTIDE SEQUENCE</scope>
</reference>
<dbReference type="InterPro" id="IPR002110">
    <property type="entry name" value="Ankyrin_rpt"/>
</dbReference>
<evidence type="ECO:0000256" key="1">
    <source>
        <dbReference type="ARBA" id="ARBA00022737"/>
    </source>
</evidence>
<dbReference type="Gene3D" id="1.25.40.20">
    <property type="entry name" value="Ankyrin repeat-containing domain"/>
    <property type="match status" value="2"/>
</dbReference>
<dbReference type="SUPFAM" id="SSF48403">
    <property type="entry name" value="Ankyrin repeat"/>
    <property type="match status" value="1"/>
</dbReference>
<dbReference type="EMBL" id="CAUJNA010000125">
    <property type="protein sequence ID" value="CAJ1372284.1"/>
    <property type="molecule type" value="Genomic_DNA"/>
</dbReference>
<evidence type="ECO:0000313" key="4">
    <source>
        <dbReference type="EMBL" id="CAJ1372284.1"/>
    </source>
</evidence>
<dbReference type="InterPro" id="IPR036770">
    <property type="entry name" value="Ankyrin_rpt-contain_sf"/>
</dbReference>
<name>A0AA36MHH9_9DINO</name>
<protein>
    <submittedName>
        <fullName evidence="4">Uncharacterized protein</fullName>
    </submittedName>
</protein>
<evidence type="ECO:0000256" key="2">
    <source>
        <dbReference type="ARBA" id="ARBA00023043"/>
    </source>
</evidence>
<dbReference type="AlphaFoldDB" id="A0AA36MHH9"/>